<dbReference type="Gene3D" id="1.20.1480.30">
    <property type="entry name" value="Designed four-helix bundle protein"/>
    <property type="match status" value="1"/>
</dbReference>
<name>A0A7L6ANE4_9GAMM</name>
<protein>
    <submittedName>
        <fullName evidence="1">Uncharacterized protein</fullName>
    </submittedName>
</protein>
<dbReference type="EMBL" id="CP059265">
    <property type="protein sequence ID" value="QLQ30620.1"/>
    <property type="molecule type" value="Genomic_DNA"/>
</dbReference>
<organism evidence="1 2">
    <name type="scientific">Candidatus Thiothrix singaporensis</name>
    <dbReference type="NCBI Taxonomy" id="2799669"/>
    <lineage>
        <taxon>Bacteria</taxon>
        <taxon>Pseudomonadati</taxon>
        <taxon>Pseudomonadota</taxon>
        <taxon>Gammaproteobacteria</taxon>
        <taxon>Thiotrichales</taxon>
        <taxon>Thiotrichaceae</taxon>
        <taxon>Thiothrix</taxon>
    </lineage>
</organism>
<reference evidence="1" key="1">
    <citation type="submission" date="2020-06" db="EMBL/GenBank/DDBJ databases">
        <title>Analysis procedures for assessing recovery of high quality, complete, closed genomes from Nanopore long read metagenome sequencing.</title>
        <authorList>
            <person name="Bessarab I."/>
            <person name="Arumugam K."/>
            <person name="Haryono M."/>
            <person name="Liu X."/>
            <person name="Roy S."/>
            <person name="Zuniga-Montanez R.E."/>
            <person name="Qiu G."/>
            <person name="Drautz-Moses D.I."/>
            <person name="Law Y.Y."/>
            <person name="Wuertz S."/>
            <person name="Lauro F.M."/>
            <person name="Huson D.H."/>
            <person name="Williams R.B."/>
        </authorList>
    </citation>
    <scope>NUCLEOTIDE SEQUENCE [LARGE SCALE GENOMIC DNA]</scope>
    <source>
        <strain evidence="1">SSD2</strain>
    </source>
</reference>
<dbReference type="AlphaFoldDB" id="A0A7L6ANE4"/>
<keyword evidence="2" id="KW-1185">Reference proteome</keyword>
<gene>
    <name evidence="1" type="ORF">HZT40_02190</name>
</gene>
<accession>A0A7L6ANE4</accession>
<dbReference type="Proteomes" id="UP000510621">
    <property type="component" value="Chromosome"/>
</dbReference>
<proteinExistence type="predicted"/>
<evidence type="ECO:0000313" key="1">
    <source>
        <dbReference type="EMBL" id="QLQ30620.1"/>
    </source>
</evidence>
<dbReference type="KEGG" id="this:HZT40_02190"/>
<evidence type="ECO:0000313" key="2">
    <source>
        <dbReference type="Proteomes" id="UP000510621"/>
    </source>
</evidence>
<sequence length="89" mass="9987">MSATITDMNKEINRQMGAVSTQLDISQHHLQTMSRTMASLQEHTTDIGIHMQDMAGNVQQMDTTTQHLAGSVYNLQYGITRINHIPHLP</sequence>